<dbReference type="InterPro" id="IPR036388">
    <property type="entry name" value="WH-like_DNA-bd_sf"/>
</dbReference>
<dbReference type="InterPro" id="IPR036390">
    <property type="entry name" value="WH_DNA-bd_sf"/>
</dbReference>
<protein>
    <submittedName>
        <fullName evidence="1">Rrf2 family transcriptional regulator</fullName>
    </submittedName>
</protein>
<dbReference type="SUPFAM" id="SSF46785">
    <property type="entry name" value="Winged helix' DNA-binding domain"/>
    <property type="match status" value="1"/>
</dbReference>
<dbReference type="GO" id="GO:0003700">
    <property type="term" value="F:DNA-binding transcription factor activity"/>
    <property type="evidence" value="ECO:0007669"/>
    <property type="project" value="TreeGrafter"/>
</dbReference>
<accession>A0A6G4AQN3</accession>
<dbReference type="Pfam" id="PF02082">
    <property type="entry name" value="Rrf2"/>
    <property type="match status" value="1"/>
</dbReference>
<sequence length="199" mass="21366">MRLPPEPRKCESERYSFHGVNCNCIDCFLDEGGTALSSRLCPDLRAEVEKVLDIRFSRALQVMLFLAVAAENGHGPLSSAELAHKLNANPSLVRKLLVPLTDEGLVVCVKGRTGGARLGRPSDRITLAEIYRCAVGDKPLFAPSPGVEPVCPVTAHAGEYFATLTAEAEEAVLGSLGDRTLADSVGELRRLCTGHVRQG</sequence>
<reference evidence="1" key="1">
    <citation type="submission" date="2020-02" db="EMBL/GenBank/DDBJ databases">
        <title>A new Streptomyces sp. for controlling soil-borne diseases.</title>
        <authorList>
            <person name="Li X."/>
            <person name="Tian Y."/>
            <person name="Gao K."/>
        </authorList>
    </citation>
    <scope>NUCLEOTIDE SEQUENCE [LARGE SCALE GENOMIC DNA]</scope>
    <source>
        <strain evidence="1">0250</strain>
    </source>
</reference>
<dbReference type="PANTHER" id="PTHR33221:SF15">
    <property type="entry name" value="HTH-TYPE TRANSCRIPTIONAL REGULATOR YWGB-RELATED"/>
    <property type="match status" value="1"/>
</dbReference>
<evidence type="ECO:0000313" key="1">
    <source>
        <dbReference type="EMBL" id="NEW75562.1"/>
    </source>
</evidence>
<dbReference type="Gene3D" id="1.10.10.10">
    <property type="entry name" value="Winged helix-like DNA-binding domain superfamily/Winged helix DNA-binding domain"/>
    <property type="match status" value="1"/>
</dbReference>
<dbReference type="GO" id="GO:0005829">
    <property type="term" value="C:cytosol"/>
    <property type="evidence" value="ECO:0007669"/>
    <property type="project" value="TreeGrafter"/>
</dbReference>
<dbReference type="PANTHER" id="PTHR33221">
    <property type="entry name" value="WINGED HELIX-TURN-HELIX TRANSCRIPTIONAL REGULATOR, RRF2 FAMILY"/>
    <property type="match status" value="1"/>
</dbReference>
<keyword evidence="2" id="KW-1185">Reference proteome</keyword>
<dbReference type="Proteomes" id="UP000476310">
    <property type="component" value="Unassembled WGS sequence"/>
</dbReference>
<dbReference type="InterPro" id="IPR000944">
    <property type="entry name" value="Tscrpt_reg_Rrf2"/>
</dbReference>
<comment type="caution">
    <text evidence="1">The sequence shown here is derived from an EMBL/GenBank/DDBJ whole genome shotgun (WGS) entry which is preliminary data.</text>
</comment>
<evidence type="ECO:0000313" key="2">
    <source>
        <dbReference type="Proteomes" id="UP000476310"/>
    </source>
</evidence>
<name>A0A6G4AQN3_9ACTN</name>
<dbReference type="AlphaFoldDB" id="A0A6G4AQN3"/>
<dbReference type="EMBL" id="JAAIKT010000062">
    <property type="protein sequence ID" value="NEW75562.1"/>
    <property type="molecule type" value="Genomic_DNA"/>
</dbReference>
<proteinExistence type="predicted"/>
<gene>
    <name evidence="1" type="ORF">G4H13_35740</name>
</gene>
<dbReference type="PROSITE" id="PS51197">
    <property type="entry name" value="HTH_RRF2_2"/>
    <property type="match status" value="1"/>
</dbReference>
<organism evidence="1 2">
    <name type="scientific">Streptomyces rhizosphaericus</name>
    <dbReference type="NCBI Taxonomy" id="114699"/>
    <lineage>
        <taxon>Bacteria</taxon>
        <taxon>Bacillati</taxon>
        <taxon>Actinomycetota</taxon>
        <taxon>Actinomycetes</taxon>
        <taxon>Kitasatosporales</taxon>
        <taxon>Streptomycetaceae</taxon>
        <taxon>Streptomyces</taxon>
        <taxon>Streptomyces violaceusniger group</taxon>
    </lineage>
</organism>